<keyword evidence="13" id="KW-1185">Reference proteome</keyword>
<comment type="caution">
    <text evidence="9">Lacks conserved residue(s) required for the propagation of feature annotation.</text>
</comment>
<comment type="cofactor">
    <cofactor evidence="2">
        <name>Mg(2+)</name>
        <dbReference type="ChEBI" id="CHEBI:18420"/>
    </cofactor>
</comment>
<dbReference type="InterPro" id="IPR002205">
    <property type="entry name" value="Topo_IIA_dom_A"/>
</dbReference>
<dbReference type="Proteomes" id="UP000298663">
    <property type="component" value="Unassembled WGS sequence"/>
</dbReference>
<dbReference type="Gene3D" id="3.30.1360.40">
    <property type="match status" value="1"/>
</dbReference>
<keyword evidence="6" id="KW-0799">Topoisomerase</keyword>
<protein>
    <recommendedName>
        <fullName evidence="3">DNA topoisomerase (ATP-hydrolyzing)</fullName>
        <ecNumber evidence="3">5.6.2.2</ecNumber>
    </recommendedName>
</protein>
<evidence type="ECO:0000256" key="8">
    <source>
        <dbReference type="ARBA" id="ARBA00023235"/>
    </source>
</evidence>
<evidence type="ECO:0000256" key="4">
    <source>
        <dbReference type="ARBA" id="ARBA00022741"/>
    </source>
</evidence>
<evidence type="ECO:0000256" key="9">
    <source>
        <dbReference type="PROSITE-ProRule" id="PRU01384"/>
    </source>
</evidence>
<dbReference type="EC" id="5.6.2.2" evidence="3"/>
<keyword evidence="5" id="KW-0067">ATP-binding</keyword>
<reference evidence="12 13" key="2">
    <citation type="journal article" date="2019" name="G3 (Bethesda)">
        <title>Hybrid Assembly of the Genome of the Entomopathogenic Nematode Steinernema carpocapsae Identifies the X-Chromosome.</title>
        <authorList>
            <person name="Serra L."/>
            <person name="Macchietto M."/>
            <person name="Macias-Munoz A."/>
            <person name="McGill C.J."/>
            <person name="Rodriguez I.M."/>
            <person name="Rodriguez B."/>
            <person name="Murad R."/>
            <person name="Mortazavi A."/>
        </authorList>
    </citation>
    <scope>NUCLEOTIDE SEQUENCE [LARGE SCALE GENOMIC DNA]</scope>
    <source>
        <strain evidence="12 13">ALL</strain>
    </source>
</reference>
<dbReference type="InterPro" id="IPR013760">
    <property type="entry name" value="Topo_IIA-like_dom_sf"/>
</dbReference>
<feature type="compositionally biased region" description="Basic residues" evidence="10">
    <location>
        <begin position="78"/>
        <end position="90"/>
    </location>
</feature>
<evidence type="ECO:0000259" key="11">
    <source>
        <dbReference type="PROSITE" id="PS52040"/>
    </source>
</evidence>
<feature type="region of interest" description="Disordered" evidence="10">
    <location>
        <begin position="78"/>
        <end position="97"/>
    </location>
</feature>
<reference evidence="12 13" key="1">
    <citation type="journal article" date="2015" name="Genome Biol.">
        <title>Comparative genomics of Steinernema reveals deeply conserved gene regulatory networks.</title>
        <authorList>
            <person name="Dillman A.R."/>
            <person name="Macchietto M."/>
            <person name="Porter C.F."/>
            <person name="Rogers A."/>
            <person name="Williams B."/>
            <person name="Antoshechkin I."/>
            <person name="Lee M.M."/>
            <person name="Goodwin Z."/>
            <person name="Lu X."/>
            <person name="Lewis E.E."/>
            <person name="Goodrich-Blair H."/>
            <person name="Stock S.P."/>
            <person name="Adams B.J."/>
            <person name="Sternberg P.W."/>
            <person name="Mortazavi A."/>
        </authorList>
    </citation>
    <scope>NUCLEOTIDE SEQUENCE [LARGE SCALE GENOMIC DNA]</scope>
    <source>
        <strain evidence="12 13">ALL</strain>
    </source>
</reference>
<dbReference type="STRING" id="34508.A0A4U5N260"/>
<evidence type="ECO:0000256" key="1">
    <source>
        <dbReference type="ARBA" id="ARBA00000185"/>
    </source>
</evidence>
<keyword evidence="7 9" id="KW-0238">DNA-binding</keyword>
<comment type="caution">
    <text evidence="12">The sequence shown here is derived from an EMBL/GenBank/DDBJ whole genome shotgun (WGS) entry which is preliminary data.</text>
</comment>
<evidence type="ECO:0000256" key="6">
    <source>
        <dbReference type="ARBA" id="ARBA00023029"/>
    </source>
</evidence>
<dbReference type="AlphaFoldDB" id="A0A4U5N260"/>
<evidence type="ECO:0000313" key="12">
    <source>
        <dbReference type="EMBL" id="TKR76466.1"/>
    </source>
</evidence>
<feature type="domain" description="Topo IIA-type catalytic" evidence="11">
    <location>
        <begin position="1"/>
        <end position="97"/>
    </location>
</feature>
<dbReference type="GO" id="GO:0000712">
    <property type="term" value="P:resolution of meiotic recombination intermediates"/>
    <property type="evidence" value="ECO:0007669"/>
    <property type="project" value="TreeGrafter"/>
</dbReference>
<evidence type="ECO:0000256" key="5">
    <source>
        <dbReference type="ARBA" id="ARBA00022840"/>
    </source>
</evidence>
<dbReference type="GO" id="GO:0005524">
    <property type="term" value="F:ATP binding"/>
    <property type="evidence" value="ECO:0007669"/>
    <property type="project" value="UniProtKB-KW"/>
</dbReference>
<keyword evidence="4" id="KW-0547">Nucleotide-binding</keyword>
<organism evidence="12 13">
    <name type="scientific">Steinernema carpocapsae</name>
    <name type="common">Entomopathogenic nematode</name>
    <dbReference type="NCBI Taxonomy" id="34508"/>
    <lineage>
        <taxon>Eukaryota</taxon>
        <taxon>Metazoa</taxon>
        <taxon>Ecdysozoa</taxon>
        <taxon>Nematoda</taxon>
        <taxon>Chromadorea</taxon>
        <taxon>Rhabditida</taxon>
        <taxon>Tylenchina</taxon>
        <taxon>Panagrolaimomorpha</taxon>
        <taxon>Strongyloidoidea</taxon>
        <taxon>Steinernematidae</taxon>
        <taxon>Steinernema</taxon>
    </lineage>
</organism>
<dbReference type="EMBL" id="AZBU02000005">
    <property type="protein sequence ID" value="TKR76466.1"/>
    <property type="molecule type" value="Genomic_DNA"/>
</dbReference>
<dbReference type="InterPro" id="IPR013758">
    <property type="entry name" value="Topo_IIA_A/C_ab"/>
</dbReference>
<gene>
    <name evidence="12" type="ORF">L596_017596</name>
</gene>
<dbReference type="Pfam" id="PF00521">
    <property type="entry name" value="DNA_topoisoIV"/>
    <property type="match status" value="1"/>
</dbReference>
<dbReference type="GO" id="GO:0005634">
    <property type="term" value="C:nucleus"/>
    <property type="evidence" value="ECO:0007669"/>
    <property type="project" value="TreeGrafter"/>
</dbReference>
<evidence type="ECO:0000313" key="13">
    <source>
        <dbReference type="Proteomes" id="UP000298663"/>
    </source>
</evidence>
<proteinExistence type="predicted"/>
<dbReference type="OrthoDB" id="5874881at2759"/>
<evidence type="ECO:0000256" key="7">
    <source>
        <dbReference type="ARBA" id="ARBA00023125"/>
    </source>
</evidence>
<comment type="catalytic activity">
    <reaction evidence="1">
        <text>ATP-dependent breakage, passage and rejoining of double-stranded DNA.</text>
        <dbReference type="EC" id="5.6.2.2"/>
    </reaction>
</comment>
<keyword evidence="8" id="KW-0413">Isomerase</keyword>
<evidence type="ECO:0000256" key="2">
    <source>
        <dbReference type="ARBA" id="ARBA00001946"/>
    </source>
</evidence>
<accession>A0A4U5N260</accession>
<sequence>MVNLVYLNSSYVLVLRYCPIIPTVLVNGAEGIGTGWSTKVPNFNPREIVENMRRLIRGEEPKEMVPWYKNFRGTITRSRRPAVRVQRRGRRDQQRHD</sequence>
<dbReference type="GO" id="GO:0006265">
    <property type="term" value="P:DNA topological change"/>
    <property type="evidence" value="ECO:0007669"/>
    <property type="project" value="InterPro"/>
</dbReference>
<dbReference type="GO" id="GO:0000819">
    <property type="term" value="P:sister chromatid segregation"/>
    <property type="evidence" value="ECO:0007669"/>
    <property type="project" value="TreeGrafter"/>
</dbReference>
<dbReference type="InterPro" id="IPR050634">
    <property type="entry name" value="DNA_Topoisomerase_II"/>
</dbReference>
<evidence type="ECO:0000256" key="10">
    <source>
        <dbReference type="SAM" id="MobiDB-lite"/>
    </source>
</evidence>
<dbReference type="GO" id="GO:0003677">
    <property type="term" value="F:DNA binding"/>
    <property type="evidence" value="ECO:0007669"/>
    <property type="project" value="UniProtKB-UniRule"/>
</dbReference>
<dbReference type="Gene3D" id="3.90.199.10">
    <property type="entry name" value="Topoisomerase II, domain 5"/>
    <property type="match status" value="1"/>
</dbReference>
<dbReference type="PANTHER" id="PTHR10169">
    <property type="entry name" value="DNA TOPOISOMERASE/GYRASE"/>
    <property type="match status" value="1"/>
</dbReference>
<name>A0A4U5N260_STECR</name>
<dbReference type="PANTHER" id="PTHR10169:SF38">
    <property type="entry name" value="DNA TOPOISOMERASE 2"/>
    <property type="match status" value="1"/>
</dbReference>
<dbReference type="SUPFAM" id="SSF56719">
    <property type="entry name" value="Type II DNA topoisomerase"/>
    <property type="match status" value="1"/>
</dbReference>
<dbReference type="PROSITE" id="PS52040">
    <property type="entry name" value="TOPO_IIA"/>
    <property type="match status" value="1"/>
</dbReference>
<evidence type="ECO:0000256" key="3">
    <source>
        <dbReference type="ARBA" id="ARBA00012895"/>
    </source>
</evidence>
<dbReference type="GO" id="GO:0003918">
    <property type="term" value="F:DNA topoisomerase type II (double strand cut, ATP-hydrolyzing) activity"/>
    <property type="evidence" value="ECO:0007669"/>
    <property type="project" value="UniProtKB-EC"/>
</dbReference>